<dbReference type="SUPFAM" id="SSF103473">
    <property type="entry name" value="MFS general substrate transporter"/>
    <property type="match status" value="1"/>
</dbReference>
<evidence type="ECO:0000256" key="5">
    <source>
        <dbReference type="ARBA" id="ARBA00023136"/>
    </source>
</evidence>
<evidence type="ECO:0000256" key="2">
    <source>
        <dbReference type="ARBA" id="ARBA00022448"/>
    </source>
</evidence>
<feature type="domain" description="Major facilitator superfamily (MFS) profile" evidence="7">
    <location>
        <begin position="1"/>
        <end position="397"/>
    </location>
</feature>
<dbReference type="PANTHER" id="PTHR23504:SF1">
    <property type="entry name" value="GH21943P-RELATED"/>
    <property type="match status" value="1"/>
</dbReference>
<evidence type="ECO:0000313" key="8">
    <source>
        <dbReference type="EMBL" id="ELU06448.1"/>
    </source>
</evidence>
<dbReference type="OMA" id="LELMWYG"/>
<evidence type="ECO:0000256" key="6">
    <source>
        <dbReference type="SAM" id="Phobius"/>
    </source>
</evidence>
<keyword evidence="5 6" id="KW-0472">Membrane</keyword>
<feature type="transmembrane region" description="Helical" evidence="6">
    <location>
        <begin position="258"/>
        <end position="276"/>
    </location>
</feature>
<name>R7UK26_CAPTE</name>
<dbReference type="PRINTS" id="PR01035">
    <property type="entry name" value="TCRTETA"/>
</dbReference>
<dbReference type="InterPro" id="IPR036259">
    <property type="entry name" value="MFS_trans_sf"/>
</dbReference>
<feature type="transmembrane region" description="Helical" evidence="6">
    <location>
        <begin position="376"/>
        <end position="393"/>
    </location>
</feature>
<feature type="transmembrane region" description="Helical" evidence="6">
    <location>
        <begin position="22"/>
        <end position="42"/>
    </location>
</feature>
<feature type="transmembrane region" description="Helical" evidence="6">
    <location>
        <begin position="71"/>
        <end position="93"/>
    </location>
</feature>
<feature type="transmembrane region" description="Helical" evidence="6">
    <location>
        <begin position="49"/>
        <end position="65"/>
    </location>
</feature>
<feature type="transmembrane region" description="Helical" evidence="6">
    <location>
        <begin position="105"/>
        <end position="128"/>
    </location>
</feature>
<dbReference type="Gene3D" id="1.20.1250.20">
    <property type="entry name" value="MFS general substrate transporter like domains"/>
    <property type="match status" value="1"/>
</dbReference>
<protein>
    <recommendedName>
        <fullName evidence="7">Major facilitator superfamily (MFS) profile domain-containing protein</fullName>
    </recommendedName>
</protein>
<evidence type="ECO:0000313" key="10">
    <source>
        <dbReference type="Proteomes" id="UP000014760"/>
    </source>
</evidence>
<reference evidence="8 10" key="2">
    <citation type="journal article" date="2013" name="Nature">
        <title>Insights into bilaterian evolution from three spiralian genomes.</title>
        <authorList>
            <person name="Simakov O."/>
            <person name="Marletaz F."/>
            <person name="Cho S.J."/>
            <person name="Edsinger-Gonzales E."/>
            <person name="Havlak P."/>
            <person name="Hellsten U."/>
            <person name="Kuo D.H."/>
            <person name="Larsson T."/>
            <person name="Lv J."/>
            <person name="Arendt D."/>
            <person name="Savage R."/>
            <person name="Osoegawa K."/>
            <person name="de Jong P."/>
            <person name="Grimwood J."/>
            <person name="Chapman J.A."/>
            <person name="Shapiro H."/>
            <person name="Aerts A."/>
            <person name="Otillar R.P."/>
            <person name="Terry A.Y."/>
            <person name="Boore J.L."/>
            <person name="Grigoriev I.V."/>
            <person name="Lindberg D.R."/>
            <person name="Seaver E.C."/>
            <person name="Weisblat D.A."/>
            <person name="Putnam N.H."/>
            <person name="Rokhsar D.S."/>
        </authorList>
    </citation>
    <scope>NUCLEOTIDE SEQUENCE</scope>
    <source>
        <strain evidence="8 10">I ESC-2004</strain>
    </source>
</reference>
<dbReference type="InterPro" id="IPR001958">
    <property type="entry name" value="Tet-R_TetA/multi-R_MdtG-like"/>
</dbReference>
<gene>
    <name evidence="8" type="ORF">CAPTEDRAFT_182946</name>
</gene>
<dbReference type="HOGENOM" id="CLU_001265_10_5_1"/>
<sequence length="438" mass="47671">MSPVITVLNDTFQDHAFLMNGLIQGVKGLLSFLSAPMIGALSDVWGRKPFLLITVTFTCMPIPLMKFSPWWYFAMISISGVFSVTFSIVFAYVADVTTEEDRSAAYGLVSATFAASLVTSPAIGAYLGKVYSENVVVALATAIALLDVLFILVAVPESLSEKLRPVSYSSQLSWEKADPFGALRRLGHDYLILMLCVTVFLSYLPEAGEYSSFFVYLRLVVGFSPEQVASFVAFIGVLSVLAQTAILAVLMKYLGAKHSIIFGLVFEMLQLLLIGFGSTSWIMWMAGSLAAMGSITYPAISSFVSSVTEPDQQAGVAQGMITGIRGLCNGLGPALYGFIFYLFHVDLNEPGGDDDDPPKLPSNATSFQTVMPGPPFAFGAILVILALLVAIFIPENPVRRLSDPLQRSPTRRSPTVQLELFDRNPGNSRFIPKYFIIY</sequence>
<feature type="transmembrane region" description="Helical" evidence="6">
    <location>
        <begin position="190"/>
        <end position="208"/>
    </location>
</feature>
<proteinExistence type="predicted"/>
<dbReference type="OrthoDB" id="419616at2759"/>
<dbReference type="AlphaFoldDB" id="R7UK26"/>
<accession>R7UK26</accession>
<evidence type="ECO:0000256" key="1">
    <source>
        <dbReference type="ARBA" id="ARBA00004141"/>
    </source>
</evidence>
<dbReference type="PROSITE" id="PS00216">
    <property type="entry name" value="SUGAR_TRANSPORT_1"/>
    <property type="match status" value="1"/>
</dbReference>
<keyword evidence="3 6" id="KW-0812">Transmembrane</keyword>
<keyword evidence="2" id="KW-0813">Transport</keyword>
<dbReference type="PROSITE" id="PS50850">
    <property type="entry name" value="MFS"/>
    <property type="match status" value="1"/>
</dbReference>
<dbReference type="InterPro" id="IPR011701">
    <property type="entry name" value="MFS"/>
</dbReference>
<feature type="transmembrane region" description="Helical" evidence="6">
    <location>
        <begin position="228"/>
        <end position="251"/>
    </location>
</feature>
<dbReference type="CDD" id="cd17387">
    <property type="entry name" value="MFS_MFSD14"/>
    <property type="match status" value="1"/>
</dbReference>
<dbReference type="Pfam" id="PF07690">
    <property type="entry name" value="MFS_1"/>
    <property type="match status" value="1"/>
</dbReference>
<keyword evidence="4 6" id="KW-1133">Transmembrane helix</keyword>
<dbReference type="Proteomes" id="UP000014760">
    <property type="component" value="Unassembled WGS sequence"/>
</dbReference>
<evidence type="ECO:0000313" key="9">
    <source>
        <dbReference type="EnsemblMetazoa" id="CapteP182946"/>
    </source>
</evidence>
<organism evidence="8">
    <name type="scientific">Capitella teleta</name>
    <name type="common">Polychaete worm</name>
    <dbReference type="NCBI Taxonomy" id="283909"/>
    <lineage>
        <taxon>Eukaryota</taxon>
        <taxon>Metazoa</taxon>
        <taxon>Spiralia</taxon>
        <taxon>Lophotrochozoa</taxon>
        <taxon>Annelida</taxon>
        <taxon>Polychaeta</taxon>
        <taxon>Sedentaria</taxon>
        <taxon>Scolecida</taxon>
        <taxon>Capitellidae</taxon>
        <taxon>Capitella</taxon>
    </lineage>
</organism>
<keyword evidence="10" id="KW-1185">Reference proteome</keyword>
<dbReference type="EnsemblMetazoa" id="CapteT182946">
    <property type="protein sequence ID" value="CapteP182946"/>
    <property type="gene ID" value="CapteG182946"/>
</dbReference>
<feature type="transmembrane region" description="Helical" evidence="6">
    <location>
        <begin position="324"/>
        <end position="343"/>
    </location>
</feature>
<evidence type="ECO:0000256" key="4">
    <source>
        <dbReference type="ARBA" id="ARBA00022989"/>
    </source>
</evidence>
<dbReference type="PANTHER" id="PTHR23504">
    <property type="entry name" value="MAJOR FACILITATOR SUPERFAMILY DOMAIN-CONTAINING PROTEIN 10"/>
    <property type="match status" value="1"/>
</dbReference>
<evidence type="ECO:0000259" key="7">
    <source>
        <dbReference type="PROSITE" id="PS50850"/>
    </source>
</evidence>
<dbReference type="EMBL" id="KB300643">
    <property type="protein sequence ID" value="ELU06448.1"/>
    <property type="molecule type" value="Genomic_DNA"/>
</dbReference>
<feature type="transmembrane region" description="Helical" evidence="6">
    <location>
        <begin position="282"/>
        <end position="304"/>
    </location>
</feature>
<dbReference type="STRING" id="283909.R7UK26"/>
<reference evidence="9" key="3">
    <citation type="submission" date="2015-06" db="UniProtKB">
        <authorList>
            <consortium name="EnsemblMetazoa"/>
        </authorList>
    </citation>
    <scope>IDENTIFICATION</scope>
</reference>
<reference evidence="10" key="1">
    <citation type="submission" date="2012-12" db="EMBL/GenBank/DDBJ databases">
        <authorList>
            <person name="Hellsten U."/>
            <person name="Grimwood J."/>
            <person name="Chapman J.A."/>
            <person name="Shapiro H."/>
            <person name="Aerts A."/>
            <person name="Otillar R.P."/>
            <person name="Terry A.Y."/>
            <person name="Boore J.L."/>
            <person name="Simakov O."/>
            <person name="Marletaz F."/>
            <person name="Cho S.-J."/>
            <person name="Edsinger-Gonzales E."/>
            <person name="Havlak P."/>
            <person name="Kuo D.-H."/>
            <person name="Larsson T."/>
            <person name="Lv J."/>
            <person name="Arendt D."/>
            <person name="Savage R."/>
            <person name="Osoegawa K."/>
            <person name="de Jong P."/>
            <person name="Lindberg D.R."/>
            <person name="Seaver E.C."/>
            <person name="Weisblat D.A."/>
            <person name="Putnam N.H."/>
            <person name="Grigoriev I.V."/>
            <person name="Rokhsar D.S."/>
        </authorList>
    </citation>
    <scope>NUCLEOTIDE SEQUENCE</scope>
    <source>
        <strain evidence="10">I ESC-2004</strain>
    </source>
</reference>
<dbReference type="FunCoup" id="R7UK26">
    <property type="interactions" value="1284"/>
</dbReference>
<dbReference type="GO" id="GO:0016020">
    <property type="term" value="C:membrane"/>
    <property type="evidence" value="ECO:0007669"/>
    <property type="project" value="UniProtKB-SubCell"/>
</dbReference>
<dbReference type="GO" id="GO:0022857">
    <property type="term" value="F:transmembrane transporter activity"/>
    <property type="evidence" value="ECO:0007669"/>
    <property type="project" value="InterPro"/>
</dbReference>
<dbReference type="InterPro" id="IPR020846">
    <property type="entry name" value="MFS_dom"/>
</dbReference>
<dbReference type="InterPro" id="IPR005829">
    <property type="entry name" value="Sugar_transporter_CS"/>
</dbReference>
<comment type="subcellular location">
    <subcellularLocation>
        <location evidence="1">Membrane</location>
        <topology evidence="1">Multi-pass membrane protein</topology>
    </subcellularLocation>
</comment>
<evidence type="ECO:0000256" key="3">
    <source>
        <dbReference type="ARBA" id="ARBA00022692"/>
    </source>
</evidence>
<dbReference type="EMBL" id="AMQN01007411">
    <property type="status" value="NOT_ANNOTATED_CDS"/>
    <property type="molecule type" value="Genomic_DNA"/>
</dbReference>
<feature type="transmembrane region" description="Helical" evidence="6">
    <location>
        <begin position="134"/>
        <end position="155"/>
    </location>
</feature>